<accession>A0A5N8WRB3</accession>
<proteinExistence type="predicted"/>
<dbReference type="Proteomes" id="UP000373149">
    <property type="component" value="Unassembled WGS sequence"/>
</dbReference>
<keyword evidence="3" id="KW-1185">Reference proteome</keyword>
<sequence length="67" mass="6747">MAPGSSDLDGITGRARFPGGHGTPRPVCTPGRVLIGDQPGEPARLPAAASEPGINSEDMSIDHSPGD</sequence>
<evidence type="ECO:0000313" key="3">
    <source>
        <dbReference type="Proteomes" id="UP000373149"/>
    </source>
</evidence>
<comment type="caution">
    <text evidence="2">The sequence shown here is derived from an EMBL/GenBank/DDBJ whole genome shotgun (WGS) entry which is preliminary data.</text>
</comment>
<reference evidence="2 3" key="1">
    <citation type="submission" date="2019-09" db="EMBL/GenBank/DDBJ databases">
        <authorList>
            <person name="Duangmal K."/>
            <person name="Teo W.F.A."/>
            <person name="Lipun K."/>
        </authorList>
    </citation>
    <scope>NUCLEOTIDE SEQUENCE [LARGE SCALE GENOMIC DNA]</scope>
    <source>
        <strain evidence="2 3">K1PN6</strain>
    </source>
</reference>
<gene>
    <name evidence="2" type="ORF">FPZ41_15790</name>
</gene>
<dbReference type="EMBL" id="VMNX01000049">
    <property type="protein sequence ID" value="MPY49951.1"/>
    <property type="molecule type" value="Genomic_DNA"/>
</dbReference>
<dbReference type="RefSeq" id="WP_152863116.1">
    <property type="nucleotide sequence ID" value="NZ_VMNX01000049.1"/>
</dbReference>
<evidence type="ECO:0000256" key="1">
    <source>
        <dbReference type="SAM" id="MobiDB-lite"/>
    </source>
</evidence>
<evidence type="ECO:0000313" key="2">
    <source>
        <dbReference type="EMBL" id="MPY49951.1"/>
    </source>
</evidence>
<protein>
    <submittedName>
        <fullName evidence="2">Uncharacterized protein</fullName>
    </submittedName>
</protein>
<feature type="region of interest" description="Disordered" evidence="1">
    <location>
        <begin position="1"/>
        <end position="67"/>
    </location>
</feature>
<name>A0A5N8WRB3_9ACTN</name>
<dbReference type="AlphaFoldDB" id="A0A5N8WRB3"/>
<organism evidence="2 3">
    <name type="scientific">Streptomyces acidicola</name>
    <dbReference type="NCBI Taxonomy" id="2596892"/>
    <lineage>
        <taxon>Bacteria</taxon>
        <taxon>Bacillati</taxon>
        <taxon>Actinomycetota</taxon>
        <taxon>Actinomycetes</taxon>
        <taxon>Kitasatosporales</taxon>
        <taxon>Streptomycetaceae</taxon>
        <taxon>Streptomyces</taxon>
    </lineage>
</organism>